<dbReference type="PRINTS" id="PR01399">
    <property type="entry name" value="ENTSNTHTASED"/>
</dbReference>
<dbReference type="InterPro" id="IPR003542">
    <property type="entry name" value="Enbac_synth_compD-like"/>
</dbReference>
<comment type="catalytic activity">
    <reaction evidence="11">
        <text>apo-[peptidyl-carrier protein] + CoA = holo-[peptidyl-carrier protein] + adenosine 3',5'-bisphosphate + H(+)</text>
        <dbReference type="Rhea" id="RHEA:46228"/>
        <dbReference type="Rhea" id="RHEA-COMP:11479"/>
        <dbReference type="Rhea" id="RHEA-COMP:11480"/>
        <dbReference type="ChEBI" id="CHEBI:15378"/>
        <dbReference type="ChEBI" id="CHEBI:29999"/>
        <dbReference type="ChEBI" id="CHEBI:57287"/>
        <dbReference type="ChEBI" id="CHEBI:58343"/>
        <dbReference type="ChEBI" id="CHEBI:64479"/>
    </reaction>
</comment>
<dbReference type="InterPro" id="IPR041354">
    <property type="entry name" value="4PPT_N"/>
</dbReference>
<comment type="similarity">
    <text evidence="3">Belongs to the P-Pant transferase superfamily. EntD family.</text>
</comment>
<sequence>MKVSLLNDEPDSRFFQRLFKVELEAAPELELVGASFESTEFEPQLFTQHPHISRQWVTYANRLRQAEFFAGRYCADLALQRWLGKCHHYCVAKGEHGEPIWPEAIVGSIAHSRRLALAVATQHARNVGLDCEPIMNRETAMQVADIVCRSDERLRLDCDDVSYPFMLTLLFSAKESIYKAIYANVKQVLDFDCVELIAVCQQTQHARFRLMQDFSPHYTCGKEVSVYYAVFDQELITIAMNI</sequence>
<dbReference type="InterPro" id="IPR008278">
    <property type="entry name" value="4-PPantetheinyl_Trfase_dom"/>
</dbReference>
<comment type="cofactor">
    <cofactor evidence="13">
        <name>Mg(2+)</name>
        <dbReference type="ChEBI" id="CHEBI:18420"/>
    </cofactor>
</comment>
<keyword evidence="13" id="KW-0479">Metal-binding</keyword>
<dbReference type="SUPFAM" id="SSF56214">
    <property type="entry name" value="4'-phosphopantetheinyl transferase"/>
    <property type="match status" value="1"/>
</dbReference>
<dbReference type="STRING" id="861298.SAMN04488136_1472"/>
<evidence type="ECO:0000256" key="11">
    <source>
        <dbReference type="ARBA" id="ARBA00049191"/>
    </source>
</evidence>
<dbReference type="Proteomes" id="UP000198854">
    <property type="component" value="Unassembled WGS sequence"/>
</dbReference>
<evidence type="ECO:0000313" key="16">
    <source>
        <dbReference type="EMBL" id="SDI03090.1"/>
    </source>
</evidence>
<evidence type="ECO:0000259" key="14">
    <source>
        <dbReference type="Pfam" id="PF01648"/>
    </source>
</evidence>
<evidence type="ECO:0000256" key="1">
    <source>
        <dbReference type="ARBA" id="ARBA00003937"/>
    </source>
</evidence>
<dbReference type="Pfam" id="PF17837">
    <property type="entry name" value="4PPT_N"/>
    <property type="match status" value="1"/>
</dbReference>
<evidence type="ECO:0000256" key="8">
    <source>
        <dbReference type="ARBA" id="ARBA00029894"/>
    </source>
</evidence>
<feature type="binding site" evidence="12">
    <location>
        <position position="175"/>
    </location>
    <ligand>
        <name>CoA</name>
        <dbReference type="ChEBI" id="CHEBI:57287"/>
    </ligand>
</feature>
<gene>
    <name evidence="16" type="ORF">SAMN04488136_1472</name>
</gene>
<dbReference type="OrthoDB" id="8210607at2"/>
<evidence type="ECO:0000256" key="3">
    <source>
        <dbReference type="ARBA" id="ARBA00008342"/>
    </source>
</evidence>
<organism evidence="16 17">
    <name type="scientific">Vibrio xiamenensis</name>
    <dbReference type="NCBI Taxonomy" id="861298"/>
    <lineage>
        <taxon>Bacteria</taxon>
        <taxon>Pseudomonadati</taxon>
        <taxon>Pseudomonadota</taxon>
        <taxon>Gammaproteobacteria</taxon>
        <taxon>Vibrionales</taxon>
        <taxon>Vibrionaceae</taxon>
        <taxon>Vibrio</taxon>
    </lineage>
</organism>
<protein>
    <recommendedName>
        <fullName evidence="5">Enterobactin synthase component D</fullName>
    </recommendedName>
    <alternativeName>
        <fullName evidence="8">4'-phosphopantetheinyl transferase EntD</fullName>
    </alternativeName>
    <alternativeName>
        <fullName evidence="9">Enterochelin synthase D</fullName>
    </alternativeName>
</protein>
<reference evidence="16 17" key="1">
    <citation type="submission" date="2016-10" db="EMBL/GenBank/DDBJ databases">
        <authorList>
            <person name="de Groot N.N."/>
        </authorList>
    </citation>
    <scope>NUCLEOTIDE SEQUENCE [LARGE SCALE GENOMIC DNA]</scope>
    <source>
        <strain evidence="16 17">CGMCC 1.10228</strain>
    </source>
</reference>
<comment type="catalytic activity">
    <reaction evidence="10">
        <text>apo-[aryl-carrier protein] + CoA = holo-[aryl-carrier protein] + adenosine 3',5'-bisphosphate + H(+)</text>
        <dbReference type="Rhea" id="RHEA:48404"/>
        <dbReference type="Rhea" id="RHEA-COMP:15903"/>
        <dbReference type="Rhea" id="RHEA-COMP:17557"/>
        <dbReference type="ChEBI" id="CHEBI:15378"/>
        <dbReference type="ChEBI" id="CHEBI:29999"/>
        <dbReference type="ChEBI" id="CHEBI:57287"/>
        <dbReference type="ChEBI" id="CHEBI:58343"/>
        <dbReference type="ChEBI" id="CHEBI:64479"/>
    </reaction>
</comment>
<feature type="binding site" evidence="12">
    <location>
        <position position="179"/>
    </location>
    <ligand>
        <name>CoA</name>
        <dbReference type="ChEBI" id="CHEBI:57287"/>
    </ligand>
</feature>
<accession>A0A1G8H9C1</accession>
<dbReference type="GO" id="GO:0000287">
    <property type="term" value="F:magnesium ion binding"/>
    <property type="evidence" value="ECO:0007669"/>
    <property type="project" value="InterPro"/>
</dbReference>
<dbReference type="GO" id="GO:0008897">
    <property type="term" value="F:holo-[acyl-carrier-protein] synthase activity"/>
    <property type="evidence" value="ECO:0007669"/>
    <property type="project" value="InterPro"/>
</dbReference>
<dbReference type="EMBL" id="FNDD01000047">
    <property type="protein sequence ID" value="SDI03090.1"/>
    <property type="molecule type" value="Genomic_DNA"/>
</dbReference>
<evidence type="ECO:0000259" key="15">
    <source>
        <dbReference type="Pfam" id="PF17837"/>
    </source>
</evidence>
<evidence type="ECO:0000313" key="17">
    <source>
        <dbReference type="Proteomes" id="UP000198854"/>
    </source>
</evidence>
<evidence type="ECO:0000256" key="10">
    <source>
        <dbReference type="ARBA" id="ARBA00049176"/>
    </source>
</evidence>
<evidence type="ECO:0000256" key="9">
    <source>
        <dbReference type="ARBA" id="ARBA00031996"/>
    </source>
</evidence>
<feature type="binding site" evidence="12">
    <location>
        <position position="130"/>
    </location>
    <ligand>
        <name>CoA</name>
        <dbReference type="ChEBI" id="CHEBI:57287"/>
    </ligand>
</feature>
<feature type="binding site" evidence="12">
    <location>
        <position position="189"/>
    </location>
    <ligand>
        <name>CoA</name>
        <dbReference type="ChEBI" id="CHEBI:57287"/>
    </ligand>
</feature>
<dbReference type="GO" id="GO:0009366">
    <property type="term" value="C:enterobactin synthetase complex"/>
    <property type="evidence" value="ECO:0007669"/>
    <property type="project" value="InterPro"/>
</dbReference>
<proteinExistence type="inferred from homology"/>
<evidence type="ECO:0000256" key="7">
    <source>
        <dbReference type="ARBA" id="ARBA00023191"/>
    </source>
</evidence>
<feature type="binding site" evidence="13">
    <location>
        <position position="132"/>
    </location>
    <ligand>
        <name>Mg(2+)</name>
        <dbReference type="ChEBI" id="CHEBI:18420"/>
    </ligand>
</feature>
<name>A0A1G8H9C1_9VIBR</name>
<keyword evidence="13" id="KW-0460">Magnesium</keyword>
<dbReference type="Pfam" id="PF01648">
    <property type="entry name" value="ACPS"/>
    <property type="match status" value="1"/>
</dbReference>
<feature type="binding site" evidence="13">
    <location>
        <position position="130"/>
    </location>
    <ligand>
        <name>Mg(2+)</name>
        <dbReference type="ChEBI" id="CHEBI:18420"/>
    </ligand>
</feature>
<dbReference type="PANTHER" id="PTHR38096:SF1">
    <property type="entry name" value="ENTEROBACTIN SYNTHASE COMPONENT D"/>
    <property type="match status" value="1"/>
</dbReference>
<evidence type="ECO:0000256" key="2">
    <source>
        <dbReference type="ARBA" id="ARBA00004993"/>
    </source>
</evidence>
<evidence type="ECO:0000256" key="13">
    <source>
        <dbReference type="PIRSR" id="PIRSR603542-2"/>
    </source>
</evidence>
<comment type="pathway">
    <text evidence="2">Siderophore biosynthesis; enterobactin biosynthesis.</text>
</comment>
<comment type="subunit">
    <text evidence="4">EntB, EntD, EntE, and EntF form a multienzyme complex called enterobactin synthase.</text>
</comment>
<evidence type="ECO:0000256" key="5">
    <source>
        <dbReference type="ARBA" id="ARBA00019087"/>
    </source>
</evidence>
<keyword evidence="17" id="KW-1185">Reference proteome</keyword>
<keyword evidence="6" id="KW-0808">Transferase</keyword>
<keyword evidence="7" id="KW-0259">Enterobactin biosynthesis</keyword>
<evidence type="ECO:0000256" key="12">
    <source>
        <dbReference type="PIRSR" id="PIRSR603542-1"/>
    </source>
</evidence>
<dbReference type="RefSeq" id="WP_093279370.1">
    <property type="nucleotide sequence ID" value="NZ_FNDD01000047.1"/>
</dbReference>
<dbReference type="GO" id="GO:0005886">
    <property type="term" value="C:plasma membrane"/>
    <property type="evidence" value="ECO:0007669"/>
    <property type="project" value="TreeGrafter"/>
</dbReference>
<evidence type="ECO:0000256" key="6">
    <source>
        <dbReference type="ARBA" id="ARBA00022679"/>
    </source>
</evidence>
<dbReference type="InterPro" id="IPR037143">
    <property type="entry name" value="4-PPantetheinyl_Trfase_dom_sf"/>
</dbReference>
<dbReference type="GO" id="GO:0009239">
    <property type="term" value="P:enterobactin biosynthetic process"/>
    <property type="evidence" value="ECO:0007669"/>
    <property type="project" value="UniProtKB-UniPathway"/>
</dbReference>
<feature type="domain" description="4'-phosphopantetheinyl transferase N-terminal" evidence="15">
    <location>
        <begin position="55"/>
        <end position="120"/>
    </location>
</feature>
<feature type="domain" description="4'-phosphopantetheinyl transferase" evidence="14">
    <location>
        <begin position="127"/>
        <end position="209"/>
    </location>
</feature>
<dbReference type="AlphaFoldDB" id="A0A1G8H9C1"/>
<dbReference type="UniPathway" id="UPA00017"/>
<comment type="function">
    <text evidence="1">Involved in the biosynthesis of the siderophore enterobactin (enterochelin), which is a macrocyclic trimeric lactone of N-(2,3-dihydroxybenzoyl)-serine. The serine trilactone serves as a scaffolding for the three catechol functionalities that provide hexadentate coordination for the tightly ligated iron(2+) atoms. Plays an essential role in the assembly of the enterobactin by catalyzing the transfer of the 4'-phosphopantetheine (Ppant) moiety from coenzyme A to the apo-domains of both EntB (ArCP domain) and EntF (PCP domain) to yield their holo-forms which make them competent for the activation of 2,3-dihydroxybenzoate (DHB) and L-serine, respectively.</text>
</comment>
<evidence type="ECO:0000256" key="4">
    <source>
        <dbReference type="ARBA" id="ARBA00011503"/>
    </source>
</evidence>
<feature type="binding site" evidence="12">
    <location>
        <position position="72"/>
    </location>
    <ligand>
        <name>CoA</name>
        <dbReference type="ChEBI" id="CHEBI:57287"/>
    </ligand>
</feature>
<dbReference type="Gene3D" id="3.90.470.20">
    <property type="entry name" value="4'-phosphopantetheinyl transferase domain"/>
    <property type="match status" value="1"/>
</dbReference>
<feature type="binding site" evidence="12">
    <location>
        <position position="64"/>
    </location>
    <ligand>
        <name>CoA</name>
        <dbReference type="ChEBI" id="CHEBI:57287"/>
    </ligand>
</feature>
<dbReference type="PANTHER" id="PTHR38096">
    <property type="entry name" value="ENTEROBACTIN SYNTHASE COMPONENT D"/>
    <property type="match status" value="1"/>
</dbReference>